<sequence>MKRAKAALVGTQIAAADVLGTVMTSERSGGRDPGRLGPPARTDHQITAVRAKAATEGDGPTGRLAPMHGPAPCRAVKASGVIAEHPAPAAAETTADAADSPAALDPVSLANEGGRFVPELYLALNPDVRALIDAGEVADPETHWRATGLADETAGRRPSVLHDQSLYAGLPEGLPQLFAEDEVDPDTYLFLHPDVRGAIGPDPEAARRHWLDFGRAEGRVPGGVAPFRDRRCNAGRLLAKPFGMNVYGSFAALSGLGTAARGMVRALHAAGIPIALWNLDTSQGPARVTAADRARGPIYRINLIIVNADQLGRTLGLFPDGQFDDAYNIGVWQWELPAFRPDWFPYFGALDEVWTNSEFQVTAMRSMAPVPVHKVHLPVVVPAVPVPATRADFGLPEDAFVFLLPFDVSSSAARKNPFAAIEAFRTAFASDTSVFLVLKYHSSRGDPAFVSQLNRAIRGMSNVRVIADKLSAAEMAGLQSVCDALISPHRSEGFGLNIAECMALGKPVVATNYSGNVDFFDAEVGYPVDWTLAEVGRWTGPYSPNYNWAEPRKASLVEQLRAVVADPAEAARRGAAAARRIARDFSDDAIGGVIRERLHSVNLDASPVGFLGWVGASRGAALAPLGKQALSLPYPGVSRLPLLSVVVPVWDVPGMLLEACIQSVIRQTYGFWELCLCNDGSTRPDTLAVLDRYRGTSPRIKIRDLPRNSGIVGASNAAVEIAAGEYVVLLDNDDELHPDALMEVARALSAQPDIDCLYTDEDKIDVAGNRIDHFYKPDWSPEHLESVMYVLHMLVVRKRLMLDIGGFRDGFDGAQDYDLMLRISRATDRIHHIPRALYHWRAIPGSAAEVVDAKPAALLAGQRALAEHARAKYGDTTRVEKGLTEGTFRVRRPLMGRPRVSLLVLTNNQRGEVPGKGEMPFVDNFVRSIREKTSYPNYEIIVVDNGRLDAGQLAEYRDLGVTIEDYTGGVTPFNFAAKANFAVRRARSEHVVLLNDDMEVISEDWLTALLEFAQDPEIGVVGGRLLHADGSIQHVGTVIGVNGGAAHPYHCFPRHFVGYNAFTHVIRNYAAVTGACMATRRSVLAQVGGFDEAYAIDYNDIDLCLRVLEVGYRIVYTPFAELYHFEGRSAQRTTQNPAEVAAFRARWSRFLDNDPYYNPNLARDALDFSLRMDRPAA</sequence>
<keyword evidence="3" id="KW-0808">Transferase</keyword>
<dbReference type="InterPro" id="IPR029044">
    <property type="entry name" value="Nucleotide-diphossugar_trans"/>
</dbReference>
<dbReference type="SUPFAM" id="SSF53448">
    <property type="entry name" value="Nucleotide-diphospho-sugar transferases"/>
    <property type="match status" value="2"/>
</dbReference>
<dbReference type="PANTHER" id="PTHR43179">
    <property type="entry name" value="RHAMNOSYLTRANSFERASE WBBL"/>
    <property type="match status" value="1"/>
</dbReference>
<accession>A0A0D6P9D8</accession>
<dbReference type="PANTHER" id="PTHR43179:SF7">
    <property type="entry name" value="RHAMNOSYLTRANSFERASE WBBL"/>
    <property type="match status" value="1"/>
</dbReference>
<dbReference type="SUPFAM" id="SSF53756">
    <property type="entry name" value="UDP-Glycosyltransferase/glycogen phosphorylase"/>
    <property type="match status" value="1"/>
</dbReference>
<dbReference type="CDD" id="cd01635">
    <property type="entry name" value="Glycosyltransferase_GTB-type"/>
    <property type="match status" value="1"/>
</dbReference>
<organism evidence="3 4">
    <name type="scientific">Acidisphaera rubrifaciens HS-AP3</name>
    <dbReference type="NCBI Taxonomy" id="1231350"/>
    <lineage>
        <taxon>Bacteria</taxon>
        <taxon>Pseudomonadati</taxon>
        <taxon>Pseudomonadota</taxon>
        <taxon>Alphaproteobacteria</taxon>
        <taxon>Acetobacterales</taxon>
        <taxon>Acetobacteraceae</taxon>
        <taxon>Acidisphaera</taxon>
    </lineage>
</organism>
<comment type="caution">
    <text evidence="3">The sequence shown here is derived from an EMBL/GenBank/DDBJ whole genome shotgun (WGS) entry which is preliminary data.</text>
</comment>
<dbReference type="Gene3D" id="3.40.50.2000">
    <property type="entry name" value="Glycogen Phosphorylase B"/>
    <property type="match status" value="1"/>
</dbReference>
<gene>
    <name evidence="3" type="ORF">Asru_0549_05</name>
</gene>
<evidence type="ECO:0000259" key="2">
    <source>
        <dbReference type="Pfam" id="PF00535"/>
    </source>
</evidence>
<evidence type="ECO:0000313" key="3">
    <source>
        <dbReference type="EMBL" id="GAN77976.1"/>
    </source>
</evidence>
<dbReference type="Proteomes" id="UP000032680">
    <property type="component" value="Unassembled WGS sequence"/>
</dbReference>
<protein>
    <submittedName>
        <fullName evidence="3">Glycosyl transferase family 2</fullName>
    </submittedName>
</protein>
<dbReference type="CDD" id="cd04186">
    <property type="entry name" value="GT_2_like_c"/>
    <property type="match status" value="1"/>
</dbReference>
<dbReference type="EMBL" id="BANB01000549">
    <property type="protein sequence ID" value="GAN77976.1"/>
    <property type="molecule type" value="Genomic_DNA"/>
</dbReference>
<dbReference type="InterPro" id="IPR001173">
    <property type="entry name" value="Glyco_trans_2-like"/>
</dbReference>
<evidence type="ECO:0000313" key="4">
    <source>
        <dbReference type="Proteomes" id="UP000032680"/>
    </source>
</evidence>
<feature type="domain" description="Glycosyltransferase 2-like" evidence="2">
    <location>
        <begin position="644"/>
        <end position="773"/>
    </location>
</feature>
<dbReference type="AlphaFoldDB" id="A0A0D6P9D8"/>
<name>A0A0D6P9D8_9PROT</name>
<evidence type="ECO:0000259" key="1">
    <source>
        <dbReference type="Pfam" id="PF00534"/>
    </source>
</evidence>
<keyword evidence="4" id="KW-1185">Reference proteome</keyword>
<feature type="domain" description="Glycosyl transferase family 1" evidence="1">
    <location>
        <begin position="472"/>
        <end position="526"/>
    </location>
</feature>
<dbReference type="CDD" id="cd04184">
    <property type="entry name" value="GT2_RfbC_Mx_like"/>
    <property type="match status" value="1"/>
</dbReference>
<proteinExistence type="predicted"/>
<reference evidence="3 4" key="1">
    <citation type="submission" date="2012-11" db="EMBL/GenBank/DDBJ databases">
        <title>Whole genome sequence of Acidisphaera rubrifaciens HS-AP3.</title>
        <authorList>
            <person name="Azuma Y."/>
            <person name="Higashiura N."/>
            <person name="Hirakawa H."/>
            <person name="Matsushita K."/>
        </authorList>
    </citation>
    <scope>NUCLEOTIDE SEQUENCE [LARGE SCALE GENOMIC DNA]</scope>
    <source>
        <strain evidence="3 4">HS-AP3</strain>
    </source>
</reference>
<dbReference type="Pfam" id="PF00535">
    <property type="entry name" value="Glycos_transf_2"/>
    <property type="match status" value="1"/>
</dbReference>
<dbReference type="Gene3D" id="3.90.550.10">
    <property type="entry name" value="Spore Coat Polysaccharide Biosynthesis Protein SpsA, Chain A"/>
    <property type="match status" value="2"/>
</dbReference>
<dbReference type="InterPro" id="IPR001296">
    <property type="entry name" value="Glyco_trans_1"/>
</dbReference>
<dbReference type="GO" id="GO:0016757">
    <property type="term" value="F:glycosyltransferase activity"/>
    <property type="evidence" value="ECO:0007669"/>
    <property type="project" value="UniProtKB-KW"/>
</dbReference>
<dbReference type="Pfam" id="PF13641">
    <property type="entry name" value="Glyco_tranf_2_3"/>
    <property type="match status" value="1"/>
</dbReference>
<dbReference type="Pfam" id="PF00534">
    <property type="entry name" value="Glycos_transf_1"/>
    <property type="match status" value="1"/>
</dbReference>